<reference evidence="1 2" key="1">
    <citation type="journal article" date="2021" name="Commun. Biol.">
        <title>The genome of Shorea leprosula (Dipterocarpaceae) highlights the ecological relevance of drought in aseasonal tropical rainforests.</title>
        <authorList>
            <person name="Ng K.K.S."/>
            <person name="Kobayashi M.J."/>
            <person name="Fawcett J.A."/>
            <person name="Hatakeyama M."/>
            <person name="Paape T."/>
            <person name="Ng C.H."/>
            <person name="Ang C.C."/>
            <person name="Tnah L.H."/>
            <person name="Lee C.T."/>
            <person name="Nishiyama T."/>
            <person name="Sese J."/>
            <person name="O'Brien M.J."/>
            <person name="Copetti D."/>
            <person name="Mohd Noor M.I."/>
            <person name="Ong R.C."/>
            <person name="Putra M."/>
            <person name="Sireger I.Z."/>
            <person name="Indrioko S."/>
            <person name="Kosugi Y."/>
            <person name="Izuno A."/>
            <person name="Isagi Y."/>
            <person name="Lee S.L."/>
            <person name="Shimizu K.K."/>
        </authorList>
    </citation>
    <scope>NUCLEOTIDE SEQUENCE [LARGE SCALE GENOMIC DNA]</scope>
    <source>
        <strain evidence="1">214</strain>
    </source>
</reference>
<keyword evidence="2" id="KW-1185">Reference proteome</keyword>
<sequence length="39" mass="4564">MYPNNSMYPIALRPSSWLILSQTMSKTPSNTTRMSTRWD</sequence>
<protein>
    <submittedName>
        <fullName evidence="1">Uncharacterized protein</fullName>
    </submittedName>
</protein>
<proteinExistence type="predicted"/>
<evidence type="ECO:0000313" key="2">
    <source>
        <dbReference type="Proteomes" id="UP001054252"/>
    </source>
</evidence>
<organism evidence="1 2">
    <name type="scientific">Rubroshorea leprosula</name>
    <dbReference type="NCBI Taxonomy" id="152421"/>
    <lineage>
        <taxon>Eukaryota</taxon>
        <taxon>Viridiplantae</taxon>
        <taxon>Streptophyta</taxon>
        <taxon>Embryophyta</taxon>
        <taxon>Tracheophyta</taxon>
        <taxon>Spermatophyta</taxon>
        <taxon>Magnoliopsida</taxon>
        <taxon>eudicotyledons</taxon>
        <taxon>Gunneridae</taxon>
        <taxon>Pentapetalae</taxon>
        <taxon>rosids</taxon>
        <taxon>malvids</taxon>
        <taxon>Malvales</taxon>
        <taxon>Dipterocarpaceae</taxon>
        <taxon>Rubroshorea</taxon>
    </lineage>
</organism>
<dbReference type="AlphaFoldDB" id="A0AAV5IN15"/>
<gene>
    <name evidence="1" type="ORF">SLEP1_g13810</name>
</gene>
<name>A0AAV5IN15_9ROSI</name>
<accession>A0AAV5IN15</accession>
<comment type="caution">
    <text evidence="1">The sequence shown here is derived from an EMBL/GenBank/DDBJ whole genome shotgun (WGS) entry which is preliminary data.</text>
</comment>
<evidence type="ECO:0000313" key="1">
    <source>
        <dbReference type="EMBL" id="GKV01244.1"/>
    </source>
</evidence>
<dbReference type="EMBL" id="BPVZ01000016">
    <property type="protein sequence ID" value="GKV01244.1"/>
    <property type="molecule type" value="Genomic_DNA"/>
</dbReference>
<dbReference type="Proteomes" id="UP001054252">
    <property type="component" value="Unassembled WGS sequence"/>
</dbReference>